<protein>
    <submittedName>
        <fullName evidence="2">Uncharacterized protein</fullName>
    </submittedName>
</protein>
<evidence type="ECO:0000256" key="1">
    <source>
        <dbReference type="SAM" id="MobiDB-lite"/>
    </source>
</evidence>
<evidence type="ECO:0000313" key="2">
    <source>
        <dbReference type="EMBL" id="KFD63926.1"/>
    </source>
</evidence>
<dbReference type="AlphaFoldDB" id="A0A085N380"/>
<feature type="region of interest" description="Disordered" evidence="1">
    <location>
        <begin position="1"/>
        <end position="50"/>
    </location>
</feature>
<sequence>MGEGFAGSAHIAASPAEDPPVVRISSTPKGLHTRGDERSPCLYRRDEPMPGHTLSDKLPIAALIAELTESDALVSAKEPLTKQPRVALSLAACRLIASSVGIFRRHRSRVCRL</sequence>
<proteinExistence type="predicted"/>
<dbReference type="Proteomes" id="UP000030758">
    <property type="component" value="Unassembled WGS sequence"/>
</dbReference>
<organism evidence="2">
    <name type="scientific">Trichuris suis</name>
    <name type="common">pig whipworm</name>
    <dbReference type="NCBI Taxonomy" id="68888"/>
    <lineage>
        <taxon>Eukaryota</taxon>
        <taxon>Metazoa</taxon>
        <taxon>Ecdysozoa</taxon>
        <taxon>Nematoda</taxon>
        <taxon>Enoplea</taxon>
        <taxon>Dorylaimia</taxon>
        <taxon>Trichinellida</taxon>
        <taxon>Trichuridae</taxon>
        <taxon>Trichuris</taxon>
    </lineage>
</organism>
<reference evidence="2" key="1">
    <citation type="journal article" date="2014" name="Nat. Genet.">
        <title>Genome and transcriptome of the porcine whipworm Trichuris suis.</title>
        <authorList>
            <person name="Jex A.R."/>
            <person name="Nejsum P."/>
            <person name="Schwarz E.M."/>
            <person name="Hu L."/>
            <person name="Young N.D."/>
            <person name="Hall R.S."/>
            <person name="Korhonen P.K."/>
            <person name="Liao S."/>
            <person name="Thamsborg S."/>
            <person name="Xia J."/>
            <person name="Xu P."/>
            <person name="Wang S."/>
            <person name="Scheerlinck J.P."/>
            <person name="Hofmann A."/>
            <person name="Sternberg P.W."/>
            <person name="Wang J."/>
            <person name="Gasser R.B."/>
        </authorList>
    </citation>
    <scope>NUCLEOTIDE SEQUENCE [LARGE SCALE GENOMIC DNA]</scope>
    <source>
        <strain evidence="2">DCEP-RM93F</strain>
    </source>
</reference>
<name>A0A085N380_9BILA</name>
<accession>A0A085N380</accession>
<gene>
    <name evidence="2" type="ORF">M514_13215</name>
</gene>
<dbReference type="EMBL" id="KL367564">
    <property type="protein sequence ID" value="KFD63926.1"/>
    <property type="molecule type" value="Genomic_DNA"/>
</dbReference>
<feature type="compositionally biased region" description="Basic and acidic residues" evidence="1">
    <location>
        <begin position="33"/>
        <end position="49"/>
    </location>
</feature>